<dbReference type="AlphaFoldDB" id="A0AA48H2H8"/>
<dbReference type="Gene3D" id="1.10.3790.10">
    <property type="entry name" value="NinB"/>
    <property type="match status" value="1"/>
</dbReference>
<keyword evidence="2" id="KW-1185">Reference proteome</keyword>
<dbReference type="SUPFAM" id="SSF103370">
    <property type="entry name" value="NinB"/>
    <property type="match status" value="1"/>
</dbReference>
<evidence type="ECO:0000313" key="2">
    <source>
        <dbReference type="Proteomes" id="UP001228113"/>
    </source>
</evidence>
<reference evidence="1" key="1">
    <citation type="journal article" date="2023" name="Int. J. Syst. Evol. Microbiol.">
        <title>Mesoterricola silvestris gen. nov., sp. nov., Mesoterricola sediminis sp. nov., Geothrix oryzae sp. nov., Geothrix edaphica sp. nov., Geothrix rubra sp. nov., and Geothrix limicola sp. nov., six novel members of Acidobacteriota isolated from soils.</title>
        <authorList>
            <person name="Itoh H."/>
            <person name="Sugisawa Y."/>
            <person name="Mise K."/>
            <person name="Xu Z."/>
            <person name="Kuniyasu M."/>
            <person name="Ushijima N."/>
            <person name="Kawano K."/>
            <person name="Kobayashi E."/>
            <person name="Shiratori Y."/>
            <person name="Masuda Y."/>
            <person name="Senoo K."/>
        </authorList>
    </citation>
    <scope>NUCLEOTIDE SEQUENCE</scope>
    <source>
        <strain evidence="1">W786</strain>
    </source>
</reference>
<dbReference type="KEGG" id="msea:METESE_12340"/>
<proteinExistence type="predicted"/>
<organism evidence="1 2">
    <name type="scientific">Mesoterricola sediminis</name>
    <dbReference type="NCBI Taxonomy" id="2927980"/>
    <lineage>
        <taxon>Bacteria</taxon>
        <taxon>Pseudomonadati</taxon>
        <taxon>Acidobacteriota</taxon>
        <taxon>Holophagae</taxon>
        <taxon>Holophagales</taxon>
        <taxon>Holophagaceae</taxon>
        <taxon>Mesoterricola</taxon>
    </lineage>
</organism>
<accession>A0AA48H2H8</accession>
<dbReference type="InterPro" id="IPR036619">
    <property type="entry name" value="NinB_sf"/>
</dbReference>
<name>A0AA48H2H8_9BACT</name>
<dbReference type="EMBL" id="AP027081">
    <property type="protein sequence ID" value="BDU76276.1"/>
    <property type="molecule type" value="Genomic_DNA"/>
</dbReference>
<dbReference type="Proteomes" id="UP001228113">
    <property type="component" value="Chromosome"/>
</dbReference>
<dbReference type="RefSeq" id="WP_316411310.1">
    <property type="nucleotide sequence ID" value="NZ_AP027081.1"/>
</dbReference>
<evidence type="ECO:0008006" key="3">
    <source>
        <dbReference type="Google" id="ProtNLM"/>
    </source>
</evidence>
<sequence length="139" mass="15940">MSQAMKPRTWVLDGEKATASLWQFLKANAKAMALEGKPLTCTVAPYRSKRSIQANAYYWGVTLKQISEQAWVENRQFTPEVWHEYFKDTFAPRMDKPFGGSFALGTHDMSVEEFHAFTCEVERFAAQHLGVVFIEERIA</sequence>
<gene>
    <name evidence="1" type="ORF">METESE_12340</name>
</gene>
<evidence type="ECO:0000313" key="1">
    <source>
        <dbReference type="EMBL" id="BDU76276.1"/>
    </source>
</evidence>
<protein>
    <recommendedName>
        <fullName evidence="3">NinB protein</fullName>
    </recommendedName>
</protein>